<dbReference type="PROSITE" id="PS51257">
    <property type="entry name" value="PROKAR_LIPOPROTEIN"/>
    <property type="match status" value="1"/>
</dbReference>
<sequence length="368" mass="39622">MKTAQLSFFVALSLLGGCDGRTGSATIFGGAPKGCADLATHPLELDGPKKGVWGRDLDAAAAEKACAEDVAARPKDPAAHFHLARAKEASGDGEAAAKSYLAASALGYPLADYQLGLLAARIDDQPNTRFYLQRALTGFSRKNEAGHDDGRIGYAFTVMIYPDGKPQGITSFGSAGRALHEAAGRGYAEVLFRLAMDMRATARAQQFRVPEAFQLTYLTMLEAAATNGKHPDAAMVQAEKFISDADHDYRRGGIFREYGAHESLQRAKRRIQTAIDGGIEPARIARAKEMIEEIETRGDRQMAAAIGTLLVLMENDIKSGAYARRMDEMFSAAPSTPVRGNWLECTHLISNAYNGDVGSMYASMSLNC</sequence>
<organism evidence="1 2">
    <name type="scientific">Sphingomonas colocasiae</name>
    <dbReference type="NCBI Taxonomy" id="1848973"/>
    <lineage>
        <taxon>Bacteria</taxon>
        <taxon>Pseudomonadati</taxon>
        <taxon>Pseudomonadota</taxon>
        <taxon>Alphaproteobacteria</taxon>
        <taxon>Sphingomonadales</taxon>
        <taxon>Sphingomonadaceae</taxon>
        <taxon>Sphingomonas</taxon>
    </lineage>
</organism>
<dbReference type="RefSeq" id="WP_222992633.1">
    <property type="nucleotide sequence ID" value="NZ_JAINVV010000012.1"/>
</dbReference>
<keyword evidence="2" id="KW-1185">Reference proteome</keyword>
<dbReference type="EMBL" id="JAINVV010000012">
    <property type="protein sequence ID" value="MBY8825533.1"/>
    <property type="molecule type" value="Genomic_DNA"/>
</dbReference>
<evidence type="ECO:0008006" key="3">
    <source>
        <dbReference type="Google" id="ProtNLM"/>
    </source>
</evidence>
<dbReference type="Gene3D" id="1.25.40.10">
    <property type="entry name" value="Tetratricopeptide repeat domain"/>
    <property type="match status" value="1"/>
</dbReference>
<dbReference type="Proteomes" id="UP000706039">
    <property type="component" value="Unassembled WGS sequence"/>
</dbReference>
<accession>A0ABS7PVZ0</accession>
<reference evidence="1 2" key="1">
    <citation type="submission" date="2021-08" db="EMBL/GenBank/DDBJ databases">
        <authorList>
            <person name="Tuo L."/>
        </authorList>
    </citation>
    <scope>NUCLEOTIDE SEQUENCE [LARGE SCALE GENOMIC DNA]</scope>
    <source>
        <strain evidence="1 2">JCM 31229</strain>
    </source>
</reference>
<gene>
    <name evidence="1" type="ORF">K7G82_24740</name>
</gene>
<dbReference type="SUPFAM" id="SSF81901">
    <property type="entry name" value="HCP-like"/>
    <property type="match status" value="1"/>
</dbReference>
<evidence type="ECO:0000313" key="2">
    <source>
        <dbReference type="Proteomes" id="UP000706039"/>
    </source>
</evidence>
<protein>
    <recommendedName>
        <fullName evidence="3">Sel1 repeat family protein</fullName>
    </recommendedName>
</protein>
<name>A0ABS7PVZ0_9SPHN</name>
<dbReference type="InterPro" id="IPR011990">
    <property type="entry name" value="TPR-like_helical_dom_sf"/>
</dbReference>
<comment type="caution">
    <text evidence="1">The sequence shown here is derived from an EMBL/GenBank/DDBJ whole genome shotgun (WGS) entry which is preliminary data.</text>
</comment>
<evidence type="ECO:0000313" key="1">
    <source>
        <dbReference type="EMBL" id="MBY8825533.1"/>
    </source>
</evidence>
<proteinExistence type="predicted"/>